<evidence type="ECO:0000313" key="5">
    <source>
        <dbReference type="EMBL" id="CAE0249428.1"/>
    </source>
</evidence>
<feature type="compositionally biased region" description="Basic and acidic residues" evidence="4">
    <location>
        <begin position="766"/>
        <end position="796"/>
    </location>
</feature>
<evidence type="ECO:0000256" key="4">
    <source>
        <dbReference type="SAM" id="MobiDB-lite"/>
    </source>
</evidence>
<comment type="similarity">
    <text evidence="1">Belongs to the SEC6 family.</text>
</comment>
<dbReference type="InterPro" id="IPR010326">
    <property type="entry name" value="EXOC3/Sec6"/>
</dbReference>
<dbReference type="PANTHER" id="PTHR21292:SF1">
    <property type="entry name" value="EXOCYST COMPLEX COMPONENT 3"/>
    <property type="match status" value="1"/>
</dbReference>
<organism evidence="5">
    <name type="scientific">Palpitomonas bilix</name>
    <dbReference type="NCBI Taxonomy" id="652834"/>
    <lineage>
        <taxon>Eukaryota</taxon>
        <taxon>Eukaryota incertae sedis</taxon>
    </lineage>
</organism>
<gene>
    <name evidence="5" type="ORF">PBIL07802_LOCUS11627</name>
</gene>
<evidence type="ECO:0008006" key="6">
    <source>
        <dbReference type="Google" id="ProtNLM"/>
    </source>
</evidence>
<dbReference type="Gene3D" id="1.10.357.50">
    <property type="match status" value="1"/>
</dbReference>
<dbReference type="AlphaFoldDB" id="A0A7S3D9P0"/>
<evidence type="ECO:0000256" key="1">
    <source>
        <dbReference type="ARBA" id="ARBA00009447"/>
    </source>
</evidence>
<accession>A0A7S3D9P0</accession>
<feature type="compositionally biased region" description="Basic and acidic residues" evidence="4">
    <location>
        <begin position="745"/>
        <end position="755"/>
    </location>
</feature>
<feature type="region of interest" description="Disordered" evidence="4">
    <location>
        <begin position="728"/>
        <end position="829"/>
    </location>
</feature>
<keyword evidence="3" id="KW-0268">Exocytosis</keyword>
<dbReference type="InterPro" id="IPR042532">
    <property type="entry name" value="EXOC3/Sec6_C"/>
</dbReference>
<dbReference type="EMBL" id="HBIB01017958">
    <property type="protein sequence ID" value="CAE0249428.1"/>
    <property type="molecule type" value="Transcribed_RNA"/>
</dbReference>
<dbReference type="GO" id="GO:0000149">
    <property type="term" value="F:SNARE binding"/>
    <property type="evidence" value="ECO:0007669"/>
    <property type="project" value="TreeGrafter"/>
</dbReference>
<feature type="compositionally biased region" description="Basic residues" evidence="4">
    <location>
        <begin position="756"/>
        <end position="765"/>
    </location>
</feature>
<feature type="compositionally biased region" description="Polar residues" evidence="4">
    <location>
        <begin position="802"/>
        <end position="812"/>
    </location>
</feature>
<reference evidence="5" key="1">
    <citation type="submission" date="2021-01" db="EMBL/GenBank/DDBJ databases">
        <authorList>
            <person name="Corre E."/>
            <person name="Pelletier E."/>
            <person name="Niang G."/>
            <person name="Scheremetjew M."/>
            <person name="Finn R."/>
            <person name="Kale V."/>
            <person name="Holt S."/>
            <person name="Cochrane G."/>
            <person name="Meng A."/>
            <person name="Brown T."/>
            <person name="Cohen L."/>
        </authorList>
    </citation>
    <scope>NUCLEOTIDE SEQUENCE</scope>
    <source>
        <strain evidence="5">NIES-2562</strain>
    </source>
</reference>
<name>A0A7S3D9P0_9EUKA</name>
<protein>
    <recommendedName>
        <fullName evidence="6">Exocyst complex component Sec6</fullName>
    </recommendedName>
</protein>
<dbReference type="GO" id="GO:0051601">
    <property type="term" value="P:exocyst localization"/>
    <property type="evidence" value="ECO:0007669"/>
    <property type="project" value="TreeGrafter"/>
</dbReference>
<proteinExistence type="inferred from homology"/>
<keyword evidence="2" id="KW-0813">Transport</keyword>
<dbReference type="GO" id="GO:0000145">
    <property type="term" value="C:exocyst"/>
    <property type="evidence" value="ECO:0007669"/>
    <property type="project" value="InterPro"/>
</dbReference>
<dbReference type="Pfam" id="PF06046">
    <property type="entry name" value="Sec6"/>
    <property type="match status" value="1"/>
</dbReference>
<sequence length="829" mass="93554">MDPGFDASDAATAEVSRQLALAEHLPKVKQLKADYEAKLESVSSQLSHLVQSQVEEVKQGRLLFDASERSVFVLRKKLENLHRATKEKGGWAEEYNLLKSVSDAEKNMGIVASYLRKVLEIPREVEELEELLSELGPFNPALDQLPPLNGDDLLWRCHTKAMLVDELCHSLSRRNGKQGREQAGRGSSILQSTIVPAKKVVEREEEYLFNVLRNSITLCTSHPSLVVAAVAIVEEEEDKDVLRENNDENPDPKQYRSKLISTIEESVISRFREVYNPVDGLSQDVGMVLEGFDALLDHLTTVTDDLMICFPPHYRSLLKMSELFHTQFSMSVRALASDAKELTPADILDIVLWINSYSMSLQRLGLEEGDPPLSDALPDLIEAYTETSKGLMRTWATNILNVDEKASVEQADDGTVITLAPIDLFKMVTQQIDLVKDVDNGKFLWNIVRESVEIIMVYIRDLKKRLKERWSEYSWDYLAAMVNNNIKSLELLEEFAEHCVESLSDMYAEGVPTDKAMDGFRDLVKLSVKSLARVVMKDLEGLSSQIFGPEWLEGTTTDNIIETFRDYFNDFADVFTDYGNRLVTTECMEQLLKMYIDAVDVYGKKEKLGEEDMDFLNMLEVDNDKLTEFFGGYMRDGILKKNMGVIEAMREIISGTSEDSIVASYAVLLATHSDAPLSFVKSSLRCNPHFSKKDTSAAIDQCKTVILSRRNRKPGLFAKFGMIDEVNPAEVKPDKDEEEGEGEDGEKKPEKEKSKWSKLKKHIGLHRGDSALKEKVKEKKGKEKEKEKERDRKSMDEPSDATAPSRTGSAASNPPPSTVREMTAEDFFS</sequence>
<dbReference type="PANTHER" id="PTHR21292">
    <property type="entry name" value="EXOCYST COMPLEX COMPONENT SEC6-RELATED"/>
    <property type="match status" value="1"/>
</dbReference>
<dbReference type="Gene3D" id="1.10.357.70">
    <property type="entry name" value="Exocyst complex component Sec6, C-terminal domain"/>
    <property type="match status" value="1"/>
</dbReference>
<evidence type="ECO:0000256" key="3">
    <source>
        <dbReference type="ARBA" id="ARBA00022483"/>
    </source>
</evidence>
<evidence type="ECO:0000256" key="2">
    <source>
        <dbReference type="ARBA" id="ARBA00022448"/>
    </source>
</evidence>
<dbReference type="GO" id="GO:0006887">
    <property type="term" value="P:exocytosis"/>
    <property type="evidence" value="ECO:0007669"/>
    <property type="project" value="UniProtKB-KW"/>
</dbReference>